<feature type="region of interest" description="Disordered" evidence="1">
    <location>
        <begin position="74"/>
        <end position="97"/>
    </location>
</feature>
<dbReference type="Gramene" id="Bo12091s010.1">
    <property type="protein sequence ID" value="Bo12091s010.1"/>
    <property type="gene ID" value="Bo12091s010"/>
</dbReference>
<organism evidence="3 4">
    <name type="scientific">Brassica oleracea var. oleracea</name>
    <dbReference type="NCBI Taxonomy" id="109376"/>
    <lineage>
        <taxon>Eukaryota</taxon>
        <taxon>Viridiplantae</taxon>
        <taxon>Streptophyta</taxon>
        <taxon>Embryophyta</taxon>
        <taxon>Tracheophyta</taxon>
        <taxon>Spermatophyta</taxon>
        <taxon>Magnoliopsida</taxon>
        <taxon>eudicotyledons</taxon>
        <taxon>Gunneridae</taxon>
        <taxon>Pentapetalae</taxon>
        <taxon>rosids</taxon>
        <taxon>malvids</taxon>
        <taxon>Brassicales</taxon>
        <taxon>Brassicaceae</taxon>
        <taxon>Brassiceae</taxon>
        <taxon>Brassica</taxon>
    </lineage>
</organism>
<evidence type="ECO:0000259" key="2">
    <source>
        <dbReference type="Pfam" id="PF14372"/>
    </source>
</evidence>
<evidence type="ECO:0000256" key="1">
    <source>
        <dbReference type="SAM" id="MobiDB-lite"/>
    </source>
</evidence>
<sequence>MNRKLGKYWSPFVENVEMNKMIIVAGVLDPSKKMKFVVKCFEKLYGVGSVEVTLLTNETEDILRSLFDEYNEASGGQSVHSQSQSHGTSSQSQEQFVEEVSQQTVLGNGLAYES</sequence>
<name>A0A0D2ZZA7_BRAOL</name>
<dbReference type="HOGENOM" id="CLU_2127432_0_0_1"/>
<dbReference type="eggNOG" id="KOG1121">
    <property type="taxonomic scope" value="Eukaryota"/>
</dbReference>
<dbReference type="AlphaFoldDB" id="A0A0D2ZZA7"/>
<accession>A0A0D2ZZA7</accession>
<protein>
    <recommendedName>
        <fullName evidence="2">hAT-like transposase RNase-H fold domain-containing protein</fullName>
    </recommendedName>
</protein>
<dbReference type="InterPro" id="IPR025525">
    <property type="entry name" value="hAT-like_transposase_RNase-H"/>
</dbReference>
<reference evidence="3" key="2">
    <citation type="submission" date="2015-06" db="UniProtKB">
        <authorList>
            <consortium name="EnsemblPlants"/>
        </authorList>
    </citation>
    <scope>IDENTIFICATION</scope>
</reference>
<feature type="domain" description="hAT-like transposase RNase-H fold" evidence="2">
    <location>
        <begin position="1"/>
        <end position="70"/>
    </location>
</feature>
<dbReference type="GO" id="GO:0003677">
    <property type="term" value="F:DNA binding"/>
    <property type="evidence" value="ECO:0007669"/>
    <property type="project" value="InterPro"/>
</dbReference>
<dbReference type="Pfam" id="PF14372">
    <property type="entry name" value="hAT-like_RNase-H"/>
    <property type="match status" value="1"/>
</dbReference>
<keyword evidence="4" id="KW-1185">Reference proteome</keyword>
<dbReference type="EnsemblPlants" id="Bo12091s010.1">
    <property type="protein sequence ID" value="Bo12091s010.1"/>
    <property type="gene ID" value="Bo12091s010"/>
</dbReference>
<proteinExistence type="predicted"/>
<evidence type="ECO:0000313" key="4">
    <source>
        <dbReference type="Proteomes" id="UP000032141"/>
    </source>
</evidence>
<evidence type="ECO:0000313" key="3">
    <source>
        <dbReference type="EnsemblPlants" id="Bo12091s010.1"/>
    </source>
</evidence>
<dbReference type="Proteomes" id="UP000032141">
    <property type="component" value="Unassembled WGS sequence"/>
</dbReference>
<reference evidence="3" key="1">
    <citation type="journal article" date="2014" name="Genome Biol.">
        <title>Transcriptome and methylome profiling reveals relics of genome dominance in the mesopolyploid Brassica oleracea.</title>
        <authorList>
            <person name="Parkin I.A."/>
            <person name="Koh C."/>
            <person name="Tang H."/>
            <person name="Robinson S.J."/>
            <person name="Kagale S."/>
            <person name="Clarke W.E."/>
            <person name="Town C.D."/>
            <person name="Nixon J."/>
            <person name="Krishnakumar V."/>
            <person name="Bidwell S.L."/>
            <person name="Denoeud F."/>
            <person name="Belcram H."/>
            <person name="Links M.G."/>
            <person name="Just J."/>
            <person name="Clarke C."/>
            <person name="Bender T."/>
            <person name="Huebert T."/>
            <person name="Mason A.S."/>
            <person name="Pires J.C."/>
            <person name="Barker G."/>
            <person name="Moore J."/>
            <person name="Walley P.G."/>
            <person name="Manoli S."/>
            <person name="Batley J."/>
            <person name="Edwards D."/>
            <person name="Nelson M.N."/>
            <person name="Wang X."/>
            <person name="Paterson A.H."/>
            <person name="King G."/>
            <person name="Bancroft I."/>
            <person name="Chalhoub B."/>
            <person name="Sharpe A.G."/>
        </authorList>
    </citation>
    <scope>NUCLEOTIDE SEQUENCE [LARGE SCALE GENOMIC DNA]</scope>
    <source>
        <strain evidence="3">cv. TO1000</strain>
    </source>
</reference>